<keyword evidence="2" id="KW-1185">Reference proteome</keyword>
<dbReference type="Proteomes" id="UP000621447">
    <property type="component" value="Unassembled WGS sequence"/>
</dbReference>
<organism evidence="1 2">
    <name type="scientific">Sphingomonas hominis</name>
    <dbReference type="NCBI Taxonomy" id="2741495"/>
    <lineage>
        <taxon>Bacteria</taxon>
        <taxon>Pseudomonadati</taxon>
        <taxon>Pseudomonadota</taxon>
        <taxon>Alphaproteobacteria</taxon>
        <taxon>Sphingomonadales</taxon>
        <taxon>Sphingomonadaceae</taxon>
        <taxon>Sphingomonas</taxon>
    </lineage>
</organism>
<comment type="caution">
    <text evidence="1">The sequence shown here is derived from an EMBL/GenBank/DDBJ whole genome shotgun (WGS) entry which is preliminary data.</text>
</comment>
<dbReference type="EMBL" id="JABULH010000018">
    <property type="protein sequence ID" value="NTS66825.1"/>
    <property type="molecule type" value="Genomic_DNA"/>
</dbReference>
<evidence type="ECO:0000313" key="2">
    <source>
        <dbReference type="Proteomes" id="UP000621447"/>
    </source>
</evidence>
<reference evidence="1 2" key="1">
    <citation type="submission" date="2020-06" db="EMBL/GenBank/DDBJ databases">
        <title>Sphingomonas hominis sp. nov., a member of the Sphingomonas, isolated from the hair of a 22-year-old girl.</title>
        <authorList>
            <person name="Zhang D.-F."/>
            <person name="Cui X.-W."/>
        </authorList>
    </citation>
    <scope>NUCLEOTIDE SEQUENCE [LARGE SCALE GENOMIC DNA]</scope>
    <source>
        <strain evidence="1 2">HHU CXW</strain>
    </source>
</reference>
<protein>
    <submittedName>
        <fullName evidence="1">Uncharacterized protein</fullName>
    </submittedName>
</protein>
<name>A0ABX2JMX2_9SPHN</name>
<proteinExistence type="predicted"/>
<accession>A0ABX2JMX2</accession>
<evidence type="ECO:0000313" key="1">
    <source>
        <dbReference type="EMBL" id="NTS66825.1"/>
    </source>
</evidence>
<gene>
    <name evidence="1" type="ORF">HRV97_16925</name>
</gene>
<sequence length="131" mass="14436">MLLPAQADDRMSDARTLMEMIDAELPSGGKALLAYATFTFETERLHVAWEVTRHFVKRHIVDTFEVATLLIQHAPHRAGSANTPHVHALIAGPRRVTGLGLAEWVPQLAGDKAHALIRNAFLEFHAAWPAG</sequence>